<sequence length="200" mass="21627">MRLNITIIFLYLAFVLVKVSANCLPTTKRLPAKTIPNSILKRYYNSCEANGGTLTSTKRGCVMSTICVYGTVRKPTTTKIVLPPKTTLSSITLPPSTVSLPTKKVTTTTTTTTTNSLIPVTSSKCIPVFVTVTEKEEITITQKETVTVTVEEGPTNVVDDSKCGSQWTQCGGIGYNGETCCKSGLTCKEVSKYYSQCVKV</sequence>
<gene>
    <name evidence="4" type="ORF">LY90DRAFT_182931</name>
</gene>
<dbReference type="OrthoDB" id="444269at2759"/>
<keyword evidence="5" id="KW-1185">Reference proteome</keyword>
<dbReference type="AlphaFoldDB" id="A0A1Y2END8"/>
<dbReference type="Pfam" id="PF00734">
    <property type="entry name" value="CBM_1"/>
    <property type="match status" value="1"/>
</dbReference>
<feature type="domain" description="CBM1" evidence="3">
    <location>
        <begin position="162"/>
        <end position="198"/>
    </location>
</feature>
<name>A0A1Y2END8_9FUNG</name>
<feature type="chain" id="PRO_5012530909" description="CBM1 domain-containing protein" evidence="2">
    <location>
        <begin position="22"/>
        <end position="200"/>
    </location>
</feature>
<dbReference type="SMR" id="A0A1Y2END8"/>
<dbReference type="GO" id="GO:0005576">
    <property type="term" value="C:extracellular region"/>
    <property type="evidence" value="ECO:0007669"/>
    <property type="project" value="InterPro"/>
</dbReference>
<dbReference type="GO" id="GO:0030248">
    <property type="term" value="F:cellulose binding"/>
    <property type="evidence" value="ECO:0007669"/>
    <property type="project" value="InterPro"/>
</dbReference>
<reference evidence="4 5" key="1">
    <citation type="submission" date="2016-08" db="EMBL/GenBank/DDBJ databases">
        <title>A Parts List for Fungal Cellulosomes Revealed by Comparative Genomics.</title>
        <authorList>
            <consortium name="DOE Joint Genome Institute"/>
            <person name="Haitjema C.H."/>
            <person name="Gilmore S.P."/>
            <person name="Henske J.K."/>
            <person name="Solomon K.V."/>
            <person name="De Groot R."/>
            <person name="Kuo A."/>
            <person name="Mondo S.J."/>
            <person name="Salamov A.A."/>
            <person name="Labutti K."/>
            <person name="Zhao Z."/>
            <person name="Chiniquy J."/>
            <person name="Barry K."/>
            <person name="Brewer H.M."/>
            <person name="Purvine S.O."/>
            <person name="Wright A.T."/>
            <person name="Boxma B."/>
            <person name="Van Alen T."/>
            <person name="Hackstein J.H."/>
            <person name="Baker S.E."/>
            <person name="Grigoriev I.V."/>
            <person name="O'Malley M.A."/>
        </authorList>
    </citation>
    <scope>NUCLEOTIDE SEQUENCE [LARGE SCALE GENOMIC DNA]</scope>
    <source>
        <strain evidence="4 5">G1</strain>
    </source>
</reference>
<evidence type="ECO:0000259" key="3">
    <source>
        <dbReference type="PROSITE" id="PS51164"/>
    </source>
</evidence>
<evidence type="ECO:0000313" key="5">
    <source>
        <dbReference type="Proteomes" id="UP000193920"/>
    </source>
</evidence>
<dbReference type="PROSITE" id="PS51164">
    <property type="entry name" value="CBM1_2"/>
    <property type="match status" value="1"/>
</dbReference>
<dbReference type="SUPFAM" id="SSF57180">
    <property type="entry name" value="Cellulose-binding domain"/>
    <property type="match status" value="1"/>
</dbReference>
<accession>A0A1Y2END8</accession>
<dbReference type="Proteomes" id="UP000193920">
    <property type="component" value="Unassembled WGS sequence"/>
</dbReference>
<feature type="signal peptide" evidence="2">
    <location>
        <begin position="1"/>
        <end position="21"/>
    </location>
</feature>
<dbReference type="SMART" id="SM00236">
    <property type="entry name" value="fCBD"/>
    <property type="match status" value="1"/>
</dbReference>
<comment type="caution">
    <text evidence="4">The sequence shown here is derived from an EMBL/GenBank/DDBJ whole genome shotgun (WGS) entry which is preliminary data.</text>
</comment>
<dbReference type="InterPro" id="IPR035971">
    <property type="entry name" value="CBD_sf"/>
</dbReference>
<evidence type="ECO:0000256" key="1">
    <source>
        <dbReference type="ARBA" id="ARBA00022729"/>
    </source>
</evidence>
<dbReference type="EMBL" id="MCOG01000036">
    <property type="protein sequence ID" value="ORY73019.1"/>
    <property type="molecule type" value="Genomic_DNA"/>
</dbReference>
<protein>
    <recommendedName>
        <fullName evidence="3">CBM1 domain-containing protein</fullName>
    </recommendedName>
</protein>
<organism evidence="4 5">
    <name type="scientific">Neocallimastix californiae</name>
    <dbReference type="NCBI Taxonomy" id="1754190"/>
    <lineage>
        <taxon>Eukaryota</taxon>
        <taxon>Fungi</taxon>
        <taxon>Fungi incertae sedis</taxon>
        <taxon>Chytridiomycota</taxon>
        <taxon>Chytridiomycota incertae sedis</taxon>
        <taxon>Neocallimastigomycetes</taxon>
        <taxon>Neocallimastigales</taxon>
        <taxon>Neocallimastigaceae</taxon>
        <taxon>Neocallimastix</taxon>
    </lineage>
</organism>
<dbReference type="PROSITE" id="PS00562">
    <property type="entry name" value="CBM1_1"/>
    <property type="match status" value="1"/>
</dbReference>
<keyword evidence="1 2" id="KW-0732">Signal</keyword>
<evidence type="ECO:0000313" key="4">
    <source>
        <dbReference type="EMBL" id="ORY73019.1"/>
    </source>
</evidence>
<evidence type="ECO:0000256" key="2">
    <source>
        <dbReference type="SAM" id="SignalP"/>
    </source>
</evidence>
<dbReference type="InterPro" id="IPR000254">
    <property type="entry name" value="CBD"/>
</dbReference>
<proteinExistence type="predicted"/>
<dbReference type="GO" id="GO:0005975">
    <property type="term" value="P:carbohydrate metabolic process"/>
    <property type="evidence" value="ECO:0007669"/>
    <property type="project" value="InterPro"/>
</dbReference>